<name>A0A5J4LRA2_9ACTN</name>
<sequence length="99" mass="10495">MPCAERAPVFTLTVTTADVGRRSEEEVWYVSGHRPTTVQDHVALVEIDLTGELMIAAAAASEDRLSPDRIDEVLEVDGEDADGADRVPPRAGPAGPTPG</sequence>
<comment type="caution">
    <text evidence="2">The sequence shown here is derived from an EMBL/GenBank/DDBJ whole genome shotgun (WGS) entry which is preliminary data.</text>
</comment>
<proteinExistence type="predicted"/>
<reference evidence="2 3" key="1">
    <citation type="submission" date="2019-10" db="EMBL/GenBank/DDBJ databases">
        <title>Whole genome shotgun sequence of Streptomyces angustmyceticus NBRC 3934.</title>
        <authorList>
            <person name="Hosoyama A."/>
            <person name="Ichikawa N."/>
            <person name="Kimura A."/>
            <person name="Kitahashi Y."/>
            <person name="Komaki H."/>
            <person name="Uohara A."/>
        </authorList>
    </citation>
    <scope>NUCLEOTIDE SEQUENCE [LARGE SCALE GENOMIC DNA]</scope>
    <source>
        <strain evidence="2 3">NBRC 3934</strain>
    </source>
</reference>
<accession>A0A5J4LRA2</accession>
<organism evidence="2 3">
    <name type="scientific">Streptomyces angustmyceticus</name>
    <dbReference type="NCBI Taxonomy" id="285578"/>
    <lineage>
        <taxon>Bacteria</taxon>
        <taxon>Bacillati</taxon>
        <taxon>Actinomycetota</taxon>
        <taxon>Actinomycetes</taxon>
        <taxon>Kitasatosporales</taxon>
        <taxon>Streptomycetaceae</taxon>
        <taxon>Streptomyces</taxon>
    </lineage>
</organism>
<dbReference type="EMBL" id="BLAG01000030">
    <property type="protein sequence ID" value="GES34522.1"/>
    <property type="molecule type" value="Genomic_DNA"/>
</dbReference>
<evidence type="ECO:0000313" key="2">
    <source>
        <dbReference type="EMBL" id="GES34522.1"/>
    </source>
</evidence>
<feature type="region of interest" description="Disordered" evidence="1">
    <location>
        <begin position="75"/>
        <end position="99"/>
    </location>
</feature>
<evidence type="ECO:0000256" key="1">
    <source>
        <dbReference type="SAM" id="MobiDB-lite"/>
    </source>
</evidence>
<protein>
    <submittedName>
        <fullName evidence="2">Uncharacterized protein</fullName>
    </submittedName>
</protein>
<evidence type="ECO:0000313" key="3">
    <source>
        <dbReference type="Proteomes" id="UP000325598"/>
    </source>
</evidence>
<keyword evidence="3" id="KW-1185">Reference proteome</keyword>
<dbReference type="Proteomes" id="UP000325598">
    <property type="component" value="Unassembled WGS sequence"/>
</dbReference>
<gene>
    <name evidence="2" type="ORF">San01_70100</name>
</gene>
<dbReference type="AlphaFoldDB" id="A0A5J4LRA2"/>